<sequence>MSARSEPVLRAPQSRTEMGPVSARSLPPLGPTRRLKVPRQAERTLDNGLTVIAVRRPAVPLVEVRLWIPFGRAHLARAHLLAQTILSGTETMSSVQIAAELQKIGGGLSVGLDPDRLTLFGTGLATGLDRMLEILAEVLTDASYPAEWVGVERDRLVDGIQVALSQPAHLARIALLKRIYGRHPYAVQTPDPEQVRAVRPAGLRTLHAQRVHPAGAVLVLVGDVRPERALDVAEKALGGWQGEGQRGDVPPAPPLTSGPLLLVDRPGSVQSSLRLALPAVPRTHPDHAALQLANLIFGGYFSSRWVENIREDKGYTYGPHSLVEHSVGGSLLVAAAEVATEVTAPALLETNYELGRLATVPPTPEELEQARQYALGTLQLGVSTQAGLAALISTYAGNGLRLDFLPEHAARLARASADDIAEAAARYLAPARAVTVVLGDAERIASSLATLAPIETAPVPS</sequence>
<gene>
    <name evidence="4" type="ORF">GCM10011608_32190</name>
</gene>
<evidence type="ECO:0000259" key="2">
    <source>
        <dbReference type="Pfam" id="PF00675"/>
    </source>
</evidence>
<dbReference type="Pfam" id="PF05193">
    <property type="entry name" value="Peptidase_M16_C"/>
    <property type="match status" value="1"/>
</dbReference>
<dbReference type="EMBL" id="BMNB01000013">
    <property type="protein sequence ID" value="GGM45027.1"/>
    <property type="molecule type" value="Genomic_DNA"/>
</dbReference>
<reference evidence="4" key="1">
    <citation type="journal article" date="2014" name="Int. J. Syst. Evol. Microbiol.">
        <title>Complete genome sequence of Corynebacterium casei LMG S-19264T (=DSM 44701T), isolated from a smear-ripened cheese.</title>
        <authorList>
            <consortium name="US DOE Joint Genome Institute (JGI-PGF)"/>
            <person name="Walter F."/>
            <person name="Albersmeier A."/>
            <person name="Kalinowski J."/>
            <person name="Ruckert C."/>
        </authorList>
    </citation>
    <scope>NUCLEOTIDE SEQUENCE</scope>
    <source>
        <strain evidence="4">CGMCC 4.7312</strain>
    </source>
</reference>
<dbReference type="GO" id="GO:0046872">
    <property type="term" value="F:metal ion binding"/>
    <property type="evidence" value="ECO:0007669"/>
    <property type="project" value="InterPro"/>
</dbReference>
<proteinExistence type="predicted"/>
<keyword evidence="5" id="KW-1185">Reference proteome</keyword>
<reference evidence="4" key="2">
    <citation type="submission" date="2020-09" db="EMBL/GenBank/DDBJ databases">
        <authorList>
            <person name="Sun Q."/>
            <person name="Zhou Y."/>
        </authorList>
    </citation>
    <scope>NUCLEOTIDE SEQUENCE</scope>
    <source>
        <strain evidence="4">CGMCC 4.7312</strain>
    </source>
</reference>
<dbReference type="PANTHER" id="PTHR11851:SF224">
    <property type="entry name" value="PROCESSING PROTEASE"/>
    <property type="match status" value="1"/>
</dbReference>
<evidence type="ECO:0000256" key="1">
    <source>
        <dbReference type="SAM" id="MobiDB-lite"/>
    </source>
</evidence>
<accession>A0A917WZP1</accession>
<evidence type="ECO:0000313" key="5">
    <source>
        <dbReference type="Proteomes" id="UP000608890"/>
    </source>
</evidence>
<dbReference type="InterPro" id="IPR011765">
    <property type="entry name" value="Pept_M16_N"/>
</dbReference>
<dbReference type="SUPFAM" id="SSF63411">
    <property type="entry name" value="LuxS/MPP-like metallohydrolase"/>
    <property type="match status" value="2"/>
</dbReference>
<protein>
    <submittedName>
        <fullName evidence="4">Peptidase M16</fullName>
    </submittedName>
</protein>
<feature type="region of interest" description="Disordered" evidence="1">
    <location>
        <begin position="1"/>
        <end position="33"/>
    </location>
</feature>
<dbReference type="PANTHER" id="PTHR11851">
    <property type="entry name" value="METALLOPROTEASE"/>
    <property type="match status" value="1"/>
</dbReference>
<dbReference type="Pfam" id="PF00675">
    <property type="entry name" value="Peptidase_M16"/>
    <property type="match status" value="1"/>
</dbReference>
<feature type="domain" description="Peptidase M16 C-terminal" evidence="3">
    <location>
        <begin position="203"/>
        <end position="372"/>
    </location>
</feature>
<evidence type="ECO:0000313" key="4">
    <source>
        <dbReference type="EMBL" id="GGM45027.1"/>
    </source>
</evidence>
<dbReference type="InterPro" id="IPR007863">
    <property type="entry name" value="Peptidase_M16_C"/>
</dbReference>
<name>A0A917WZP1_9ACTN</name>
<dbReference type="AlphaFoldDB" id="A0A917WZP1"/>
<feature type="domain" description="Peptidase M16 N-terminal" evidence="2">
    <location>
        <begin position="53"/>
        <end position="189"/>
    </location>
</feature>
<organism evidence="4 5">
    <name type="scientific">Micromonospora sonchi</name>
    <dbReference type="NCBI Taxonomy" id="1763543"/>
    <lineage>
        <taxon>Bacteria</taxon>
        <taxon>Bacillati</taxon>
        <taxon>Actinomycetota</taxon>
        <taxon>Actinomycetes</taxon>
        <taxon>Micromonosporales</taxon>
        <taxon>Micromonosporaceae</taxon>
        <taxon>Micromonospora</taxon>
    </lineage>
</organism>
<dbReference type="InterPro" id="IPR011249">
    <property type="entry name" value="Metalloenz_LuxS/M16"/>
</dbReference>
<dbReference type="Proteomes" id="UP000608890">
    <property type="component" value="Unassembled WGS sequence"/>
</dbReference>
<evidence type="ECO:0000259" key="3">
    <source>
        <dbReference type="Pfam" id="PF05193"/>
    </source>
</evidence>
<dbReference type="InterPro" id="IPR050361">
    <property type="entry name" value="MPP/UQCRC_Complex"/>
</dbReference>
<comment type="caution">
    <text evidence="4">The sequence shown here is derived from an EMBL/GenBank/DDBJ whole genome shotgun (WGS) entry which is preliminary data.</text>
</comment>
<dbReference type="Gene3D" id="3.30.830.10">
    <property type="entry name" value="Metalloenzyme, LuxS/M16 peptidase-like"/>
    <property type="match status" value="2"/>
</dbReference>